<gene>
    <name evidence="2" type="ORF">GCM10022224_062310</name>
</gene>
<dbReference type="PROSITE" id="PS51671">
    <property type="entry name" value="ACT"/>
    <property type="match status" value="1"/>
</dbReference>
<dbReference type="EMBL" id="BAAAZP010000109">
    <property type="protein sequence ID" value="GAA3688416.1"/>
    <property type="molecule type" value="Genomic_DNA"/>
</dbReference>
<evidence type="ECO:0000313" key="3">
    <source>
        <dbReference type="Proteomes" id="UP001500902"/>
    </source>
</evidence>
<feature type="domain" description="ACT" evidence="1">
    <location>
        <begin position="4"/>
        <end position="77"/>
    </location>
</feature>
<dbReference type="RefSeq" id="WP_344886289.1">
    <property type="nucleotide sequence ID" value="NZ_BAAAZP010000109.1"/>
</dbReference>
<proteinExistence type="predicted"/>
<dbReference type="Gene3D" id="3.30.70.260">
    <property type="match status" value="1"/>
</dbReference>
<dbReference type="InterPro" id="IPR002912">
    <property type="entry name" value="ACT_dom"/>
</dbReference>
<dbReference type="Proteomes" id="UP001500902">
    <property type="component" value="Unassembled WGS sequence"/>
</dbReference>
<evidence type="ECO:0000313" key="2">
    <source>
        <dbReference type="EMBL" id="GAA3688416.1"/>
    </source>
</evidence>
<dbReference type="Pfam" id="PF01842">
    <property type="entry name" value="ACT"/>
    <property type="match status" value="1"/>
</dbReference>
<reference evidence="3" key="1">
    <citation type="journal article" date="2019" name="Int. J. Syst. Evol. Microbiol.">
        <title>The Global Catalogue of Microorganisms (GCM) 10K type strain sequencing project: providing services to taxonomists for standard genome sequencing and annotation.</title>
        <authorList>
            <consortium name="The Broad Institute Genomics Platform"/>
            <consortium name="The Broad Institute Genome Sequencing Center for Infectious Disease"/>
            <person name="Wu L."/>
            <person name="Ma J."/>
        </authorList>
    </citation>
    <scope>NUCLEOTIDE SEQUENCE [LARGE SCALE GENOMIC DNA]</scope>
    <source>
        <strain evidence="3">JCM 16904</strain>
    </source>
</reference>
<protein>
    <recommendedName>
        <fullName evidence="1">ACT domain-containing protein</fullName>
    </recommendedName>
</protein>
<organism evidence="2 3">
    <name type="scientific">Nonomuraea antimicrobica</name>
    <dbReference type="NCBI Taxonomy" id="561173"/>
    <lineage>
        <taxon>Bacteria</taxon>
        <taxon>Bacillati</taxon>
        <taxon>Actinomycetota</taxon>
        <taxon>Actinomycetes</taxon>
        <taxon>Streptosporangiales</taxon>
        <taxon>Streptosporangiaceae</taxon>
        <taxon>Nonomuraea</taxon>
    </lineage>
</organism>
<name>A0ABP7CGX5_9ACTN</name>
<dbReference type="InterPro" id="IPR045865">
    <property type="entry name" value="ACT-like_dom_sf"/>
</dbReference>
<accession>A0ABP7CGX5</accession>
<dbReference type="SUPFAM" id="SSF55021">
    <property type="entry name" value="ACT-like"/>
    <property type="match status" value="1"/>
</dbReference>
<evidence type="ECO:0000259" key="1">
    <source>
        <dbReference type="PROSITE" id="PS51671"/>
    </source>
</evidence>
<keyword evidence="3" id="KW-1185">Reference proteome</keyword>
<comment type="caution">
    <text evidence="2">The sequence shown here is derived from an EMBL/GenBank/DDBJ whole genome shotgun (WGS) entry which is preliminary data.</text>
</comment>
<sequence>MLLRLRVSLPDRPGGLGQVAKALGALGADILQVTVLEREAGRAVDDFTVTWPGLADATEARERMSAVPGVRVEGVWATRDAPGSAPDYDLLMHVAAEPARGYATLVDALPALCGAEWSVAVADGAVRHASLAAPAEFDLPEPPPRAITMDAEELRLMLLPVVAAGLHVVVARAEGPVFHRAEVERAARIVDVVSRMAARVQTGSSPAENGLGARDEARR</sequence>